<dbReference type="EMBL" id="JACEIK010002456">
    <property type="protein sequence ID" value="MCD9561299.1"/>
    <property type="molecule type" value="Genomic_DNA"/>
</dbReference>
<gene>
    <name evidence="1" type="ORF">HAX54_020330</name>
</gene>
<evidence type="ECO:0000313" key="1">
    <source>
        <dbReference type="EMBL" id="MCD9561299.1"/>
    </source>
</evidence>
<keyword evidence="2" id="KW-1185">Reference proteome</keyword>
<sequence length="89" mass="9874">MYRCEGVKEPDTIGGTTLTVAERNTRDKSYMTHLYGMIDLQLQIGGGPATSEERTGLSERYPLNTHAWQGPRMEQRGALASWRNGQCGA</sequence>
<dbReference type="Proteomes" id="UP000823775">
    <property type="component" value="Unassembled WGS sequence"/>
</dbReference>
<name>A0ABS8UR17_DATST</name>
<protein>
    <submittedName>
        <fullName evidence="1">Uncharacterized protein</fullName>
    </submittedName>
</protein>
<organism evidence="1 2">
    <name type="scientific">Datura stramonium</name>
    <name type="common">Jimsonweed</name>
    <name type="synonym">Common thornapple</name>
    <dbReference type="NCBI Taxonomy" id="4076"/>
    <lineage>
        <taxon>Eukaryota</taxon>
        <taxon>Viridiplantae</taxon>
        <taxon>Streptophyta</taxon>
        <taxon>Embryophyta</taxon>
        <taxon>Tracheophyta</taxon>
        <taxon>Spermatophyta</taxon>
        <taxon>Magnoliopsida</taxon>
        <taxon>eudicotyledons</taxon>
        <taxon>Gunneridae</taxon>
        <taxon>Pentapetalae</taxon>
        <taxon>asterids</taxon>
        <taxon>lamiids</taxon>
        <taxon>Solanales</taxon>
        <taxon>Solanaceae</taxon>
        <taxon>Solanoideae</taxon>
        <taxon>Datureae</taxon>
        <taxon>Datura</taxon>
    </lineage>
</organism>
<comment type="caution">
    <text evidence="1">The sequence shown here is derived from an EMBL/GenBank/DDBJ whole genome shotgun (WGS) entry which is preliminary data.</text>
</comment>
<reference evidence="1 2" key="1">
    <citation type="journal article" date="2021" name="BMC Genomics">
        <title>Datura genome reveals duplications of psychoactive alkaloid biosynthetic genes and high mutation rate following tissue culture.</title>
        <authorList>
            <person name="Rajewski A."/>
            <person name="Carter-House D."/>
            <person name="Stajich J."/>
            <person name="Litt A."/>
        </authorList>
    </citation>
    <scope>NUCLEOTIDE SEQUENCE [LARGE SCALE GENOMIC DNA]</scope>
    <source>
        <strain evidence="1">AR-01</strain>
    </source>
</reference>
<evidence type="ECO:0000313" key="2">
    <source>
        <dbReference type="Proteomes" id="UP000823775"/>
    </source>
</evidence>
<accession>A0ABS8UR17</accession>
<proteinExistence type="predicted"/>